<dbReference type="PANTHER" id="PTHR12192">
    <property type="entry name" value="CATION TRANSPORT PROTEIN CHAC-RELATED"/>
    <property type="match status" value="1"/>
</dbReference>
<evidence type="ECO:0000256" key="4">
    <source>
        <dbReference type="ARBA" id="ARBA00048073"/>
    </source>
</evidence>
<dbReference type="KEGG" id="pvt:110087939"/>
<evidence type="ECO:0000256" key="6">
    <source>
        <dbReference type="SAM" id="MobiDB-lite"/>
    </source>
</evidence>
<dbReference type="AlphaFoldDB" id="A0A6J0V4U5"/>
<evidence type="ECO:0000313" key="8">
    <source>
        <dbReference type="RefSeq" id="XP_020665584.2"/>
    </source>
</evidence>
<dbReference type="GeneID" id="110087939"/>
<dbReference type="GO" id="GO:0005737">
    <property type="term" value="C:cytoplasm"/>
    <property type="evidence" value="ECO:0007669"/>
    <property type="project" value="TreeGrafter"/>
</dbReference>
<dbReference type="InParanoid" id="A0A6J0V4U5"/>
<comment type="similarity">
    <text evidence="1">Belongs to the gamma-glutamylcyclotransferase family. ChaC subfamily.</text>
</comment>
<name>A0A6J0V4U5_9SAUR</name>
<dbReference type="Pfam" id="PF04752">
    <property type="entry name" value="ChaC"/>
    <property type="match status" value="1"/>
</dbReference>
<keyword evidence="7" id="KW-1185">Reference proteome</keyword>
<dbReference type="InterPro" id="IPR036568">
    <property type="entry name" value="GGCT-like_sf"/>
</dbReference>
<keyword evidence="2 5" id="KW-0456">Lyase</keyword>
<evidence type="ECO:0000313" key="7">
    <source>
        <dbReference type="Proteomes" id="UP001652642"/>
    </source>
</evidence>
<feature type="region of interest" description="Disordered" evidence="6">
    <location>
        <begin position="1"/>
        <end position="40"/>
    </location>
</feature>
<dbReference type="Gene3D" id="3.10.490.10">
    <property type="entry name" value="Gamma-glutamyl cyclotransferase-like"/>
    <property type="match status" value="1"/>
</dbReference>
<evidence type="ECO:0000256" key="1">
    <source>
        <dbReference type="ARBA" id="ARBA00009662"/>
    </source>
</evidence>
<comment type="catalytic activity">
    <reaction evidence="4 5">
        <text>glutathione = L-cysteinylglycine + 5-oxo-L-proline</text>
        <dbReference type="Rhea" id="RHEA:47724"/>
        <dbReference type="ChEBI" id="CHEBI:57925"/>
        <dbReference type="ChEBI" id="CHEBI:58402"/>
        <dbReference type="ChEBI" id="CHEBI:61694"/>
        <dbReference type="EC" id="4.3.2.7"/>
    </reaction>
</comment>
<proteinExistence type="inferred from homology"/>
<reference evidence="8" key="2">
    <citation type="submission" date="2025-08" db="UniProtKB">
        <authorList>
            <consortium name="RefSeq"/>
        </authorList>
    </citation>
    <scope>IDENTIFICATION</scope>
</reference>
<dbReference type="CTD" id="494143"/>
<reference evidence="7" key="1">
    <citation type="submission" date="2025-05" db="UniProtKB">
        <authorList>
            <consortium name="RefSeq"/>
        </authorList>
    </citation>
    <scope>NUCLEOTIDE SEQUENCE [LARGE SCALE GENOMIC DNA]</scope>
</reference>
<dbReference type="EC" id="4.3.2.7" evidence="5"/>
<protein>
    <recommendedName>
        <fullName evidence="5">Gamma-glutamylcyclotransferase</fullName>
        <ecNumber evidence="5">4.3.2.7</ecNumber>
    </recommendedName>
</protein>
<dbReference type="GO" id="GO:0003839">
    <property type="term" value="F:gamma-glutamylcyclotransferase activity"/>
    <property type="evidence" value="ECO:0007669"/>
    <property type="project" value="UniProtKB-UniRule"/>
</dbReference>
<feature type="compositionally biased region" description="Low complexity" evidence="6">
    <location>
        <begin position="1"/>
        <end position="17"/>
    </location>
</feature>
<dbReference type="InterPro" id="IPR013024">
    <property type="entry name" value="GGCT-like"/>
</dbReference>
<organism evidence="7 8">
    <name type="scientific">Pogona vitticeps</name>
    <name type="common">central bearded dragon</name>
    <dbReference type="NCBI Taxonomy" id="103695"/>
    <lineage>
        <taxon>Eukaryota</taxon>
        <taxon>Metazoa</taxon>
        <taxon>Chordata</taxon>
        <taxon>Craniata</taxon>
        <taxon>Vertebrata</taxon>
        <taxon>Euteleostomi</taxon>
        <taxon>Lepidosauria</taxon>
        <taxon>Squamata</taxon>
        <taxon>Bifurcata</taxon>
        <taxon>Unidentata</taxon>
        <taxon>Episquamata</taxon>
        <taxon>Toxicofera</taxon>
        <taxon>Iguania</taxon>
        <taxon>Acrodonta</taxon>
        <taxon>Agamidae</taxon>
        <taxon>Amphibolurinae</taxon>
        <taxon>Pogona</taxon>
    </lineage>
</organism>
<dbReference type="SUPFAM" id="SSF110857">
    <property type="entry name" value="Gamma-glutamyl cyclotransferase-like"/>
    <property type="match status" value="1"/>
</dbReference>
<dbReference type="CDD" id="cd06661">
    <property type="entry name" value="GGCT_like"/>
    <property type="match status" value="1"/>
</dbReference>
<dbReference type="Proteomes" id="UP001652642">
    <property type="component" value="Chromosome 1"/>
</dbReference>
<gene>
    <name evidence="8" type="primary">CHAC2</name>
</gene>
<evidence type="ECO:0000256" key="2">
    <source>
        <dbReference type="ARBA" id="ARBA00023239"/>
    </source>
</evidence>
<dbReference type="GO" id="GO:0006751">
    <property type="term" value="P:glutathione catabolic process"/>
    <property type="evidence" value="ECO:0007669"/>
    <property type="project" value="UniProtKB-UniRule"/>
</dbReference>
<accession>A0A6J0V4U5</accession>
<evidence type="ECO:0000256" key="3">
    <source>
        <dbReference type="ARBA" id="ARBA00045227"/>
    </source>
</evidence>
<dbReference type="PANTHER" id="PTHR12192:SF2">
    <property type="entry name" value="GLUTATHIONE-SPECIFIC GAMMA-GLUTAMYLCYCLOTRANSFERASE 2"/>
    <property type="match status" value="1"/>
</dbReference>
<sequence length="235" mass="26140">MENSSTSSTTTGSGTSGSRRRPRGEGAPCLLPTPGRTEQSVPGARTMWVFGYGSLIWKVDFPYEDKMVGYITGYSRRFWQGSTDHRGVPGKPGRVVTLIEDPEGCVWGVAYKLPIGQEGEVKAYLDFREKGGYRTTAVIFYPKEPSVEPFDVLLYIGTCENPNYLGPAPLEEIAEQIVNAVGPSGRNTEYLFELCNSLRDLVPEDVDEHVFTLEKIVKKLLEQQPTNINSLYKSM</sequence>
<dbReference type="FunCoup" id="A0A6J0V4U5">
    <property type="interactions" value="542"/>
</dbReference>
<dbReference type="InterPro" id="IPR006840">
    <property type="entry name" value="ChaC"/>
</dbReference>
<comment type="function">
    <text evidence="3 5">Catalyzes the cleavage of glutathione into 5-oxo-L-proline and a Cys-Gly dipeptide. Acts specifically on glutathione, but not on other gamma-glutamyl peptides.</text>
</comment>
<dbReference type="RefSeq" id="XP_020665584.2">
    <property type="nucleotide sequence ID" value="XM_020809925.2"/>
</dbReference>
<dbReference type="GO" id="GO:0061928">
    <property type="term" value="F:glutathione specific gamma-glutamylcyclotransferase activity"/>
    <property type="evidence" value="ECO:0007669"/>
    <property type="project" value="UniProtKB-EC"/>
</dbReference>
<evidence type="ECO:0000256" key="5">
    <source>
        <dbReference type="RuleBase" id="RU363081"/>
    </source>
</evidence>